<dbReference type="Pfam" id="PF14059">
    <property type="entry name" value="DUF4251"/>
    <property type="match status" value="1"/>
</dbReference>
<dbReference type="AlphaFoldDB" id="A0A4R8DSF8"/>
<dbReference type="EMBL" id="SODV01000001">
    <property type="protein sequence ID" value="TDX01192.1"/>
    <property type="molecule type" value="Genomic_DNA"/>
</dbReference>
<organism evidence="2 3">
    <name type="scientific">Dinghuibacter silviterrae</name>
    <dbReference type="NCBI Taxonomy" id="1539049"/>
    <lineage>
        <taxon>Bacteria</taxon>
        <taxon>Pseudomonadati</taxon>
        <taxon>Bacteroidota</taxon>
        <taxon>Chitinophagia</taxon>
        <taxon>Chitinophagales</taxon>
        <taxon>Chitinophagaceae</taxon>
        <taxon>Dinghuibacter</taxon>
    </lineage>
</organism>
<dbReference type="OrthoDB" id="1097715at2"/>
<proteinExistence type="predicted"/>
<reference evidence="2 3" key="1">
    <citation type="submission" date="2019-03" db="EMBL/GenBank/DDBJ databases">
        <title>Genomic Encyclopedia of Type Strains, Phase IV (KMG-IV): sequencing the most valuable type-strain genomes for metagenomic binning, comparative biology and taxonomic classification.</title>
        <authorList>
            <person name="Goeker M."/>
        </authorList>
    </citation>
    <scope>NUCLEOTIDE SEQUENCE [LARGE SCALE GENOMIC DNA]</scope>
    <source>
        <strain evidence="2 3">DSM 100059</strain>
    </source>
</reference>
<keyword evidence="3" id="KW-1185">Reference proteome</keyword>
<gene>
    <name evidence="2" type="ORF">EDB95_2224</name>
</gene>
<accession>A0A4R8DSF8</accession>
<feature type="chain" id="PRO_5020648380" evidence="1">
    <location>
        <begin position="21"/>
        <end position="155"/>
    </location>
</feature>
<protein>
    <submittedName>
        <fullName evidence="2">Uncharacterized protein DUF4251</fullName>
    </submittedName>
</protein>
<feature type="signal peptide" evidence="1">
    <location>
        <begin position="1"/>
        <end position="20"/>
    </location>
</feature>
<dbReference type="Proteomes" id="UP000294498">
    <property type="component" value="Unassembled WGS sequence"/>
</dbReference>
<dbReference type="RefSeq" id="WP_133993531.1">
    <property type="nucleotide sequence ID" value="NZ_SODV01000001.1"/>
</dbReference>
<dbReference type="InterPro" id="IPR025347">
    <property type="entry name" value="DUF4251"/>
</dbReference>
<sequence>MKTSIALTFLLLAAAGGVRAQNATADLINAQDYRFIAQSAMAMGGRTRQLAGGDYDLIVTRDTVIAYLPYYGRAYTAPMGSDEGGIKFTSTKFDYVVTPTKRGGWDITIKPQDARDVTQLNLSVSSKGYASLQVTSINRQGISFNGEVVKRRRRK</sequence>
<keyword evidence="1" id="KW-0732">Signal</keyword>
<name>A0A4R8DSF8_9BACT</name>
<evidence type="ECO:0000256" key="1">
    <source>
        <dbReference type="SAM" id="SignalP"/>
    </source>
</evidence>
<dbReference type="Gene3D" id="2.40.128.410">
    <property type="match status" value="1"/>
</dbReference>
<evidence type="ECO:0000313" key="2">
    <source>
        <dbReference type="EMBL" id="TDX01192.1"/>
    </source>
</evidence>
<evidence type="ECO:0000313" key="3">
    <source>
        <dbReference type="Proteomes" id="UP000294498"/>
    </source>
</evidence>
<comment type="caution">
    <text evidence="2">The sequence shown here is derived from an EMBL/GenBank/DDBJ whole genome shotgun (WGS) entry which is preliminary data.</text>
</comment>